<reference evidence="1" key="2">
    <citation type="submission" date="2020-05" db="UniProtKB">
        <authorList>
            <consortium name="EnsemblMetazoa"/>
        </authorList>
    </citation>
    <scope>IDENTIFICATION</scope>
    <source>
        <strain evidence="1">WRAIR2</strain>
    </source>
</reference>
<dbReference type="VEuPathDB" id="VectorBase:ADIR001803"/>
<evidence type="ECO:0000313" key="1">
    <source>
        <dbReference type="EnsemblMetazoa" id="ADIR001803-PA"/>
    </source>
</evidence>
<accession>A0A182N2E5</accession>
<dbReference type="EnsemblMetazoa" id="ADIR001803-RA">
    <property type="protein sequence ID" value="ADIR001803-PA"/>
    <property type="gene ID" value="ADIR001803"/>
</dbReference>
<sequence length="72" mass="8453">MMSLAQMANVLMTRASRPWHTLKEFYVARVADTMDFHARRVEGIRVIHAYEDDELFTSREYYTSTSCSSRKS</sequence>
<dbReference type="Proteomes" id="UP000075884">
    <property type="component" value="Unassembled WGS sequence"/>
</dbReference>
<organism evidence="1 2">
    <name type="scientific">Anopheles dirus</name>
    <dbReference type="NCBI Taxonomy" id="7168"/>
    <lineage>
        <taxon>Eukaryota</taxon>
        <taxon>Metazoa</taxon>
        <taxon>Ecdysozoa</taxon>
        <taxon>Arthropoda</taxon>
        <taxon>Hexapoda</taxon>
        <taxon>Insecta</taxon>
        <taxon>Pterygota</taxon>
        <taxon>Neoptera</taxon>
        <taxon>Endopterygota</taxon>
        <taxon>Diptera</taxon>
        <taxon>Nematocera</taxon>
        <taxon>Culicoidea</taxon>
        <taxon>Culicidae</taxon>
        <taxon>Anophelinae</taxon>
        <taxon>Anopheles</taxon>
    </lineage>
</organism>
<protein>
    <submittedName>
        <fullName evidence="1">Uncharacterized protein</fullName>
    </submittedName>
</protein>
<keyword evidence="2" id="KW-1185">Reference proteome</keyword>
<reference evidence="2" key="1">
    <citation type="submission" date="2013-03" db="EMBL/GenBank/DDBJ databases">
        <title>The Genome Sequence of Anopheles dirus WRAIR2.</title>
        <authorList>
            <consortium name="The Broad Institute Genomics Platform"/>
            <person name="Neafsey D.E."/>
            <person name="Walton C."/>
            <person name="Walker B."/>
            <person name="Young S.K."/>
            <person name="Zeng Q."/>
            <person name="Gargeya S."/>
            <person name="Fitzgerald M."/>
            <person name="Haas B."/>
            <person name="Abouelleil A."/>
            <person name="Allen A.W."/>
            <person name="Alvarado L."/>
            <person name="Arachchi H.M."/>
            <person name="Berlin A.M."/>
            <person name="Chapman S.B."/>
            <person name="Gainer-Dewar J."/>
            <person name="Goldberg J."/>
            <person name="Griggs A."/>
            <person name="Gujja S."/>
            <person name="Hansen M."/>
            <person name="Howarth C."/>
            <person name="Imamovic A."/>
            <person name="Ireland A."/>
            <person name="Larimer J."/>
            <person name="McCowan C."/>
            <person name="Murphy C."/>
            <person name="Pearson M."/>
            <person name="Poon T.W."/>
            <person name="Priest M."/>
            <person name="Roberts A."/>
            <person name="Saif S."/>
            <person name="Shea T."/>
            <person name="Sisk P."/>
            <person name="Sykes S."/>
            <person name="Wortman J."/>
            <person name="Nusbaum C."/>
            <person name="Birren B."/>
        </authorList>
    </citation>
    <scope>NUCLEOTIDE SEQUENCE [LARGE SCALE GENOMIC DNA]</scope>
    <source>
        <strain evidence="2">WRAIR2</strain>
    </source>
</reference>
<evidence type="ECO:0000313" key="2">
    <source>
        <dbReference type="Proteomes" id="UP000075884"/>
    </source>
</evidence>
<dbReference type="AlphaFoldDB" id="A0A182N2E5"/>
<dbReference type="STRING" id="7168.A0A182N2E5"/>
<name>A0A182N2E5_9DIPT</name>
<proteinExistence type="predicted"/>